<feature type="region of interest" description="Disordered" evidence="1">
    <location>
        <begin position="109"/>
        <end position="218"/>
    </location>
</feature>
<dbReference type="EMBL" id="FN648375">
    <property type="protein sequence ID" value="CBJ48346.1"/>
    <property type="molecule type" value="Genomic_DNA"/>
</dbReference>
<protein>
    <submittedName>
        <fullName evidence="2">Uncharacterized protein</fullName>
    </submittedName>
</protein>
<evidence type="ECO:0000256" key="1">
    <source>
        <dbReference type="SAM" id="MobiDB-lite"/>
    </source>
</evidence>
<dbReference type="InterPro" id="IPR026073">
    <property type="entry name" value="GGNBP2"/>
</dbReference>
<sequence>MLICDVMDVEDLIYFHEEFSASSQELDSSGSQRHASTLDQGQREVRSILGGLVLSQLRSVWHTQTAQVQAEQYLFCLVVDAVRTMLAAHGAAPHGDDLMAIDHEEKCAAEGRRQKRRQKRKERKRAGKAQIQLSASAASGGSGEGGAQGKPKAAPAPAAAAVATSTARHSGGRSGVLGRRTINGSAAVGTPGAAATGKVGAREPVHGHNTKQHRKTNPAESAAHAACECGSGGEVGVGLGAASSGGKEDARACLTAGVTSGFATKATTSHGVFGAGGLAFQLNNEDNESDEEDGVDHDLITEMEQLKSSVRSKSDIDFLRKTLRQNYDRFISQGAGRVR</sequence>
<feature type="compositionally biased region" description="Low complexity" evidence="1">
    <location>
        <begin position="149"/>
        <end position="163"/>
    </location>
</feature>
<proteinExistence type="predicted"/>
<evidence type="ECO:0000313" key="3">
    <source>
        <dbReference type="Proteomes" id="UP000002630"/>
    </source>
</evidence>
<name>D7FQ14_ECTSI</name>
<dbReference type="AlphaFoldDB" id="D7FQ14"/>
<organism evidence="2 3">
    <name type="scientific">Ectocarpus siliculosus</name>
    <name type="common">Brown alga</name>
    <name type="synonym">Conferva siliculosa</name>
    <dbReference type="NCBI Taxonomy" id="2880"/>
    <lineage>
        <taxon>Eukaryota</taxon>
        <taxon>Sar</taxon>
        <taxon>Stramenopiles</taxon>
        <taxon>Ochrophyta</taxon>
        <taxon>PX clade</taxon>
        <taxon>Phaeophyceae</taxon>
        <taxon>Ectocarpales</taxon>
        <taxon>Ectocarpaceae</taxon>
        <taxon>Ectocarpus</taxon>
    </lineage>
</organism>
<dbReference type="GO" id="GO:0005634">
    <property type="term" value="C:nucleus"/>
    <property type="evidence" value="ECO:0007669"/>
    <property type="project" value="TreeGrafter"/>
</dbReference>
<dbReference type="EMBL" id="FN649727">
    <property type="protein sequence ID" value="CBJ48346.1"/>
    <property type="molecule type" value="Genomic_DNA"/>
</dbReference>
<gene>
    <name evidence="2" type="ORF">Esi_0002_0099</name>
</gene>
<dbReference type="Proteomes" id="UP000002630">
    <property type="component" value="Linkage Group LG02"/>
</dbReference>
<dbReference type="InParanoid" id="D7FQ14"/>
<accession>D7FQ14</accession>
<dbReference type="PANTHER" id="PTHR13601">
    <property type="entry name" value="GAMETOGENETIN-BINDING PROTEIN 2"/>
    <property type="match status" value="1"/>
</dbReference>
<feature type="compositionally biased region" description="Basic residues" evidence="1">
    <location>
        <begin position="113"/>
        <end position="127"/>
    </location>
</feature>
<keyword evidence="3" id="KW-1185">Reference proteome</keyword>
<reference evidence="2 3" key="1">
    <citation type="journal article" date="2010" name="Nature">
        <title>The Ectocarpus genome and the independent evolution of multicellularity in brown algae.</title>
        <authorList>
            <person name="Cock J.M."/>
            <person name="Sterck L."/>
            <person name="Rouze P."/>
            <person name="Scornet D."/>
            <person name="Allen A.E."/>
            <person name="Amoutzias G."/>
            <person name="Anthouard V."/>
            <person name="Artiguenave F."/>
            <person name="Aury J.M."/>
            <person name="Badger J.H."/>
            <person name="Beszteri B."/>
            <person name="Billiau K."/>
            <person name="Bonnet E."/>
            <person name="Bothwell J.H."/>
            <person name="Bowler C."/>
            <person name="Boyen C."/>
            <person name="Brownlee C."/>
            <person name="Carrano C.J."/>
            <person name="Charrier B."/>
            <person name="Cho G.Y."/>
            <person name="Coelho S.M."/>
            <person name="Collen J."/>
            <person name="Corre E."/>
            <person name="Da Silva C."/>
            <person name="Delage L."/>
            <person name="Delaroque N."/>
            <person name="Dittami S.M."/>
            <person name="Doulbeau S."/>
            <person name="Elias M."/>
            <person name="Farnham G."/>
            <person name="Gachon C.M."/>
            <person name="Gschloessl B."/>
            <person name="Heesch S."/>
            <person name="Jabbari K."/>
            <person name="Jubin C."/>
            <person name="Kawai H."/>
            <person name="Kimura K."/>
            <person name="Kloareg B."/>
            <person name="Kupper F.C."/>
            <person name="Lang D."/>
            <person name="Le Bail A."/>
            <person name="Leblanc C."/>
            <person name="Lerouge P."/>
            <person name="Lohr M."/>
            <person name="Lopez P.J."/>
            <person name="Martens C."/>
            <person name="Maumus F."/>
            <person name="Michel G."/>
            <person name="Miranda-Saavedra D."/>
            <person name="Morales J."/>
            <person name="Moreau H."/>
            <person name="Motomura T."/>
            <person name="Nagasato C."/>
            <person name="Napoli C.A."/>
            <person name="Nelson D.R."/>
            <person name="Nyvall-Collen P."/>
            <person name="Peters A.F."/>
            <person name="Pommier C."/>
            <person name="Potin P."/>
            <person name="Poulain J."/>
            <person name="Quesneville H."/>
            <person name="Read B."/>
            <person name="Rensing S.A."/>
            <person name="Ritter A."/>
            <person name="Rousvoal S."/>
            <person name="Samanta M."/>
            <person name="Samson G."/>
            <person name="Schroeder D.C."/>
            <person name="Segurens B."/>
            <person name="Strittmatter M."/>
            <person name="Tonon T."/>
            <person name="Tregear J.W."/>
            <person name="Valentin K."/>
            <person name="von Dassow P."/>
            <person name="Yamagishi T."/>
            <person name="Van de Peer Y."/>
            <person name="Wincker P."/>
        </authorList>
    </citation>
    <scope>NUCLEOTIDE SEQUENCE [LARGE SCALE GENOMIC DNA]</scope>
    <source>
        <strain evidence="3">Ec32 / CCAP1310/4</strain>
    </source>
</reference>
<feature type="compositionally biased region" description="Low complexity" evidence="1">
    <location>
        <begin position="184"/>
        <end position="199"/>
    </location>
</feature>
<dbReference type="GO" id="GO:0005737">
    <property type="term" value="C:cytoplasm"/>
    <property type="evidence" value="ECO:0007669"/>
    <property type="project" value="TreeGrafter"/>
</dbReference>
<evidence type="ECO:0000313" key="2">
    <source>
        <dbReference type="EMBL" id="CBJ48346.1"/>
    </source>
</evidence>
<dbReference type="PANTHER" id="PTHR13601:SF2">
    <property type="entry name" value="GAMETOGENETIN-BINDING PROTEIN 2"/>
    <property type="match status" value="1"/>
</dbReference>
<dbReference type="OrthoDB" id="10437787at2759"/>